<feature type="region of interest" description="Disordered" evidence="1">
    <location>
        <begin position="29"/>
        <end position="50"/>
    </location>
</feature>
<feature type="compositionally biased region" description="Polar residues" evidence="1">
    <location>
        <begin position="31"/>
        <end position="50"/>
    </location>
</feature>
<dbReference type="EMBL" id="LR784028">
    <property type="protein sequence ID" value="CAB3231877.1"/>
    <property type="molecule type" value="mRNA"/>
</dbReference>
<dbReference type="PANTHER" id="PTHR25480:SF0">
    <property type="entry name" value="C-MAF-INDUCING PROTEIN"/>
    <property type="match status" value="1"/>
</dbReference>
<sequence length="799" mass="90602">MVRKMSRKFSDRFRFSSVREKLTISRERKTSQSLKVRSTNLTKQKHNSSLPDISAIESTTKLPVYEHGDVQVHILGENTSSVFSEFVQYFGSSTKLWERHHITLGVDEIMSESGTGIFSSSIQYHSIDKVGSMDIEKGPRNCVKMIANGRSLLLQPSDTMCFHQETSPYQRDCLLNTLKWKMEICKSLKTLNSTTQPSEMLSELESLVSLTMGSALLVEDTHRILLDIASKLLTQKADVINEASREDIIMALAPLVENNQPSTEICSFFTKHCRQSPRSTLVVNMFTPIVQQILKHTVDFGKSTWLRTFIMEYIQALNSQNNGLDTVRAFIQTIHGPLSQCPHPRILNSLIAVCLSAVYQYFSCGDYETEKRKHLKKKSVHRKPPLAEKSFAITEKNLLNNQKPPIGDTKNMKNSLQESINNKQANQTPDVKPLNTDHPFRGDVNLKEFHDEKKPLNSEQIEEHTEISEEDFASVKLFTEVLIEISKMYDWRPGLAGLLQPLPFPEEAMKRRDFVRLLYPVIERFAEDDRESVVTCLLYSREGKDGWLQVFSPGGKLCDDDGQLFSKMVEGLMKPGIKAGKMKKFLSRLASTELQVIIMLALRESPVMIQVLRDMLQFGKLANELEQLQVVSTLRCTPLGNKAYEDLRTLLSVFSQNDGPDEFMLAPNSTDEDLRTLLSTGSWGNLKKLDLGYTDVSSNIVDLLVLLPNLKHLNLRSTNMNDVGLKHLCDSAINLQSLDLCETYVTDEAIACLEVMTNLERLNLNSTGVSHQTYLHLRKTLPNLMYCDVTYTEAYLGHI</sequence>
<dbReference type="GO" id="GO:0005654">
    <property type="term" value="C:nucleoplasm"/>
    <property type="evidence" value="ECO:0007669"/>
    <property type="project" value="TreeGrafter"/>
</dbReference>
<dbReference type="Pfam" id="PF23066">
    <property type="entry name" value="PH_21"/>
    <property type="match status" value="1"/>
</dbReference>
<dbReference type="SUPFAM" id="SSF52047">
    <property type="entry name" value="RNI-like"/>
    <property type="match status" value="1"/>
</dbReference>
<dbReference type="Gene3D" id="3.80.10.10">
    <property type="entry name" value="Ribonuclease Inhibitor"/>
    <property type="match status" value="1"/>
</dbReference>
<proteinExistence type="evidence at transcript level"/>
<evidence type="ECO:0000313" key="3">
    <source>
        <dbReference type="EMBL" id="CAB3231877.1"/>
    </source>
</evidence>
<evidence type="ECO:0000259" key="2">
    <source>
        <dbReference type="Pfam" id="PF23066"/>
    </source>
</evidence>
<dbReference type="GO" id="GO:0005829">
    <property type="term" value="C:cytosol"/>
    <property type="evidence" value="ECO:0007669"/>
    <property type="project" value="TreeGrafter"/>
</dbReference>
<gene>
    <name evidence="3" type="primary">Cmip</name>
</gene>
<dbReference type="InterPro" id="IPR032675">
    <property type="entry name" value="LRR_dom_sf"/>
</dbReference>
<organism evidence="3">
    <name type="scientific">Phallusia mammillata</name>
    <dbReference type="NCBI Taxonomy" id="59560"/>
    <lineage>
        <taxon>Eukaryota</taxon>
        <taxon>Metazoa</taxon>
        <taxon>Chordata</taxon>
        <taxon>Tunicata</taxon>
        <taxon>Ascidiacea</taxon>
        <taxon>Phlebobranchia</taxon>
        <taxon>Ascidiidae</taxon>
        <taxon>Phallusia</taxon>
    </lineage>
</organism>
<dbReference type="PANTHER" id="PTHR25480">
    <property type="entry name" value="LEUCINE-RICH REPEAT-CONTAINING PROTEIN 73"/>
    <property type="match status" value="1"/>
</dbReference>
<feature type="domain" description="C-Maf-inducing protein PH" evidence="2">
    <location>
        <begin position="66"/>
        <end position="191"/>
    </location>
</feature>
<name>A0A6F9DA55_9ASCI</name>
<accession>A0A6F9DA55</accession>
<dbReference type="InterPro" id="IPR056429">
    <property type="entry name" value="PH_CMIP"/>
</dbReference>
<dbReference type="AlphaFoldDB" id="A0A6F9DA55"/>
<reference evidence="3" key="1">
    <citation type="submission" date="2020-04" db="EMBL/GenBank/DDBJ databases">
        <authorList>
            <person name="Neveu A P."/>
        </authorList>
    </citation>
    <scope>NUCLEOTIDE SEQUENCE</scope>
    <source>
        <tissue evidence="3">Whole embryo</tissue>
    </source>
</reference>
<evidence type="ECO:0000256" key="1">
    <source>
        <dbReference type="SAM" id="MobiDB-lite"/>
    </source>
</evidence>
<protein>
    <submittedName>
        <fullName evidence="3">C-Maf-inducing protein-like</fullName>
    </submittedName>
</protein>
<dbReference type="InterPro" id="IPR052813">
    <property type="entry name" value="CMIP"/>
</dbReference>